<comment type="caution">
    <text evidence="4">The sequence shown here is derived from an EMBL/GenBank/DDBJ whole genome shotgun (WGS) entry which is preliminary data.</text>
</comment>
<dbReference type="Gene3D" id="3.40.50.80">
    <property type="entry name" value="Nucleotide-binding domain of ferredoxin-NADP reductase (FNR) module"/>
    <property type="match status" value="1"/>
</dbReference>
<organism evidence="4 5">
    <name type="scientific">Bartonella apis</name>
    <dbReference type="NCBI Taxonomy" id="1686310"/>
    <lineage>
        <taxon>Bacteria</taxon>
        <taxon>Pseudomonadati</taxon>
        <taxon>Pseudomonadota</taxon>
        <taxon>Alphaproteobacteria</taxon>
        <taxon>Hyphomicrobiales</taxon>
        <taxon>Bartonellaceae</taxon>
        <taxon>Bartonella</taxon>
    </lineage>
</organism>
<dbReference type="EMBL" id="LXYT01000001">
    <property type="protein sequence ID" value="OLY43962.1"/>
    <property type="molecule type" value="Genomic_DNA"/>
</dbReference>
<protein>
    <submittedName>
        <fullName evidence="4">NADPH-dependent ferric siderophore reductase</fullName>
    </submittedName>
</protein>
<evidence type="ECO:0000259" key="2">
    <source>
        <dbReference type="Pfam" id="PF04954"/>
    </source>
</evidence>
<feature type="domain" description="Siderophore-interacting FAD-binding" evidence="3">
    <location>
        <begin position="68"/>
        <end position="122"/>
    </location>
</feature>
<keyword evidence="5" id="KW-1185">Reference proteome</keyword>
<dbReference type="PANTHER" id="PTHR30157">
    <property type="entry name" value="FERRIC REDUCTASE, NADPH-DEPENDENT"/>
    <property type="match status" value="1"/>
</dbReference>
<dbReference type="Proteomes" id="UP000187344">
    <property type="component" value="Unassembled WGS sequence"/>
</dbReference>
<dbReference type="InterPro" id="IPR039261">
    <property type="entry name" value="FNR_nucleotide-bd"/>
</dbReference>
<dbReference type="SUPFAM" id="SSF63380">
    <property type="entry name" value="Riboflavin synthase domain-like"/>
    <property type="match status" value="1"/>
</dbReference>
<feature type="domain" description="SIP-like Rossmann fold" evidence="2">
    <location>
        <begin position="135"/>
        <end position="250"/>
    </location>
</feature>
<dbReference type="PANTHER" id="PTHR30157:SF0">
    <property type="entry name" value="NADPH-DEPENDENT FERRIC-CHELATE REDUCTASE"/>
    <property type="match status" value="1"/>
</dbReference>
<sequence>MEKTENRNAAGLTPENHMDGMERLELTVNRIYEPFSHLIRLTGTINPTNPIEWQQANVAVRFEIGETGQGRKVYRIYTIRSFNPATHEIEVDFVKHEGESPAINWLQSLKAGSHAYLIGPRPQFSTEEYKNKKLKLFADETAIPAIFSILSHWPENTEAEIYIESATSEAAGELPDKRGVKKHIYVRKEDEHPGQTGFLVHSAAKITDAENCHIWIACEREEARAIRKHFMANCNVKKQNIKAIGYWRLGLASSEIEKIRGKYYNELIAQGKTEKDFDEFDIPA</sequence>
<evidence type="ECO:0000313" key="4">
    <source>
        <dbReference type="EMBL" id="OLY43962.1"/>
    </source>
</evidence>
<comment type="similarity">
    <text evidence="1">Belongs to the SIP oxidoreductase family.</text>
</comment>
<reference evidence="4 5" key="1">
    <citation type="submission" date="2016-12" db="EMBL/GenBank/DDBJ databases">
        <title>Comparative genomics of Bartonella apis.</title>
        <authorList>
            <person name="Engel P."/>
        </authorList>
    </citation>
    <scope>NUCLEOTIDE SEQUENCE [LARGE SCALE GENOMIC DNA]</scope>
    <source>
        <strain evidence="4 5">PEB0149</strain>
    </source>
</reference>
<gene>
    <name evidence="4" type="ORF">PEB0149_014040</name>
</gene>
<dbReference type="Gene3D" id="2.40.30.10">
    <property type="entry name" value="Translation factors"/>
    <property type="match status" value="1"/>
</dbReference>
<dbReference type="Pfam" id="PF08021">
    <property type="entry name" value="FAD_binding_9"/>
    <property type="match status" value="1"/>
</dbReference>
<dbReference type="Pfam" id="PF04954">
    <property type="entry name" value="SIP"/>
    <property type="match status" value="1"/>
</dbReference>
<dbReference type="OrthoDB" id="9814826at2"/>
<proteinExistence type="inferred from homology"/>
<dbReference type="CDD" id="cd06193">
    <property type="entry name" value="siderophore_interacting"/>
    <property type="match status" value="1"/>
</dbReference>
<dbReference type="InterPro" id="IPR013113">
    <property type="entry name" value="SIP_FAD-bd"/>
</dbReference>
<evidence type="ECO:0000256" key="1">
    <source>
        <dbReference type="ARBA" id="ARBA00035644"/>
    </source>
</evidence>
<dbReference type="RefSeq" id="WP_075869140.1">
    <property type="nucleotide sequence ID" value="NZ_CALYQA010000009.1"/>
</dbReference>
<dbReference type="InterPro" id="IPR017938">
    <property type="entry name" value="Riboflavin_synthase-like_b-brl"/>
</dbReference>
<dbReference type="AlphaFoldDB" id="A0A1R0FAM9"/>
<dbReference type="InterPro" id="IPR007037">
    <property type="entry name" value="SIP_rossman_dom"/>
</dbReference>
<evidence type="ECO:0000259" key="3">
    <source>
        <dbReference type="Pfam" id="PF08021"/>
    </source>
</evidence>
<evidence type="ECO:0000313" key="5">
    <source>
        <dbReference type="Proteomes" id="UP000187344"/>
    </source>
</evidence>
<dbReference type="InterPro" id="IPR039374">
    <property type="entry name" value="SIP_fam"/>
</dbReference>
<name>A0A1R0FAM9_9HYPH</name>
<accession>A0A1R0FAM9</accession>